<evidence type="ECO:0000256" key="9">
    <source>
        <dbReference type="ARBA" id="ARBA00022833"/>
    </source>
</evidence>
<dbReference type="Pfam" id="PF01753">
    <property type="entry name" value="zf-MYND"/>
    <property type="match status" value="1"/>
</dbReference>
<dbReference type="SUPFAM" id="SSF144232">
    <property type="entry name" value="HIT/MYND zinc finger-like"/>
    <property type="match status" value="1"/>
</dbReference>
<dbReference type="InterPro" id="IPR046341">
    <property type="entry name" value="SET_dom_sf"/>
</dbReference>
<evidence type="ECO:0000256" key="11">
    <source>
        <dbReference type="ARBA" id="ARBA00048985"/>
    </source>
</evidence>
<dbReference type="PANTHER" id="PTHR46165:SF2">
    <property type="entry name" value="SET AND MYND DOMAIN-CONTAINING PROTEIN 4"/>
    <property type="match status" value="1"/>
</dbReference>
<dbReference type="PROSITE" id="PS50865">
    <property type="entry name" value="ZF_MYND_2"/>
    <property type="match status" value="1"/>
</dbReference>
<dbReference type="PANTHER" id="PTHR46165">
    <property type="entry name" value="SET AND MYND DOMAIN-CONTAINING PROTEIN 4"/>
    <property type="match status" value="1"/>
</dbReference>
<keyword evidence="20" id="KW-1185">Reference proteome</keyword>
<dbReference type="GO" id="GO:0005737">
    <property type="term" value="C:cytoplasm"/>
    <property type="evidence" value="ECO:0007669"/>
    <property type="project" value="UniProtKB-SubCell"/>
</dbReference>
<evidence type="ECO:0000256" key="10">
    <source>
        <dbReference type="ARBA" id="ARBA00023242"/>
    </source>
</evidence>
<sequence>MDLPCPDWIRHAEQIWSRLDPEQQKRFSVQSDIDEIFVFGQSQTTAEDVQVLSGIGTTYPVQKCAQSAGRCRERGNSSFKAKDYTSATLHYSQGLCHAPGDSEQLALCYANRSAALFHLASYQESLEDIGRALAHGYPAQLQPKLLTRREQCQAFIRAQPPGQQTGTVAPTAITAGVSLRVSLEKGRHLVATEGKCAGDVLLEDQAFSCVLIPGEVLLGGPEGRTKQGAEGPKGAFGSEDRCCHRCLCPTLCPVPCPGCSYTRYCGQRCQQQAWQEHHRWECPLGAELRAAGVLAQLALRVALKGGLRQVKRARGSEVKARSQSKQEVPEEVKERESNDEKENTCGQNTTSPSAGQTKSVLPSSASIQMSDLCVGCHGDAYQYVYSLLPHVEGHAPSLRFLYAITIATLYQLLQQAGPPPYSWGGVDYGTDSSDGQSACEDPVAGEWNPELSMLGATALRHLLQLRANAQAITTERVSDKCGAAVQASQEIRVATAIFPTLSLMNHACRPNTSVTFDPGYGGRDPDGAPPLITSVTGVSVTVRAARDLTAGDELLHCYGPHCSRMKVQERQRLLLQQYRFTCQCEACLQDLQSPPEGSHASTHYKCPKCGRALQTGAGVYVCVRKGCSGQLSSKDVEQTLQVIRGRLDQALELLDLDRPDEALRLLQEALSRAKRHLLDTHQLQGKLSDTTARAYASMGNWCEAASHLSRSVSWVRGHFGADSVEVGQQLFKLAQLHFNGSVPHTGEGPGMSINRAWGGAGDV</sequence>
<evidence type="ECO:0000256" key="8">
    <source>
        <dbReference type="ARBA" id="ARBA00022771"/>
    </source>
</evidence>
<keyword evidence="5" id="KW-0808">Transferase</keyword>
<keyword evidence="9" id="KW-0862">Zinc</keyword>
<gene>
    <name evidence="19" type="ORF">AALO_G00306720</name>
</gene>
<keyword evidence="7" id="KW-0479">Metal-binding</keyword>
<dbReference type="CDD" id="cd10536">
    <property type="entry name" value="SET_SMYD4"/>
    <property type="match status" value="1"/>
</dbReference>
<protein>
    <recommendedName>
        <fullName evidence="13">Protein-lysine N-methyltransferase SMYD4</fullName>
    </recommendedName>
    <alternativeName>
        <fullName evidence="14">SET and MYND domain-containing protein 4</fullName>
    </alternativeName>
</protein>
<name>A0AAV6FCX0_9TELE</name>
<comment type="caution">
    <text evidence="19">The sequence shown here is derived from an EMBL/GenBank/DDBJ whole genome shotgun (WGS) entry which is preliminary data.</text>
</comment>
<dbReference type="GO" id="GO:0042826">
    <property type="term" value="F:histone deacetylase binding"/>
    <property type="evidence" value="ECO:0007669"/>
    <property type="project" value="TreeGrafter"/>
</dbReference>
<feature type="compositionally biased region" description="Basic and acidic residues" evidence="16">
    <location>
        <begin position="327"/>
        <end position="343"/>
    </location>
</feature>
<evidence type="ECO:0000256" key="2">
    <source>
        <dbReference type="ARBA" id="ARBA00004496"/>
    </source>
</evidence>
<dbReference type="GO" id="GO:0008168">
    <property type="term" value="F:methyltransferase activity"/>
    <property type="evidence" value="ECO:0007669"/>
    <property type="project" value="UniProtKB-KW"/>
</dbReference>
<dbReference type="PROSITE" id="PS50280">
    <property type="entry name" value="SET"/>
    <property type="match status" value="1"/>
</dbReference>
<proteinExistence type="predicted"/>
<evidence type="ECO:0000256" key="5">
    <source>
        <dbReference type="ARBA" id="ARBA00022679"/>
    </source>
</evidence>
<dbReference type="AlphaFoldDB" id="A0AAV6FCX0"/>
<organism evidence="19 20">
    <name type="scientific">Alosa alosa</name>
    <name type="common">allis shad</name>
    <dbReference type="NCBI Taxonomy" id="278164"/>
    <lineage>
        <taxon>Eukaryota</taxon>
        <taxon>Metazoa</taxon>
        <taxon>Chordata</taxon>
        <taxon>Craniata</taxon>
        <taxon>Vertebrata</taxon>
        <taxon>Euteleostomi</taxon>
        <taxon>Actinopterygii</taxon>
        <taxon>Neopterygii</taxon>
        <taxon>Teleostei</taxon>
        <taxon>Clupei</taxon>
        <taxon>Clupeiformes</taxon>
        <taxon>Clupeoidei</taxon>
        <taxon>Clupeidae</taxon>
        <taxon>Alosa</taxon>
    </lineage>
</organism>
<evidence type="ECO:0000313" key="19">
    <source>
        <dbReference type="EMBL" id="KAG5260543.1"/>
    </source>
</evidence>
<dbReference type="SUPFAM" id="SSF48452">
    <property type="entry name" value="TPR-like"/>
    <property type="match status" value="1"/>
</dbReference>
<comment type="function">
    <text evidence="12">Protein-lysine N-methyltransferase. Monomethylates PRMT5, modulating its transcriptional activity. May also act as a histone methyltransferase. Plays a critical role in cardiac development. Acts as a key epigenetic regulator of gene expression during cardiac development via its dual activities as a methyltransferase and negative regulator of HDAC1.</text>
</comment>
<evidence type="ECO:0000256" key="14">
    <source>
        <dbReference type="ARBA" id="ARBA00093680"/>
    </source>
</evidence>
<dbReference type="GO" id="GO:0008270">
    <property type="term" value="F:zinc ion binding"/>
    <property type="evidence" value="ECO:0007669"/>
    <property type="project" value="UniProtKB-KW"/>
</dbReference>
<evidence type="ECO:0000256" key="16">
    <source>
        <dbReference type="SAM" id="MobiDB-lite"/>
    </source>
</evidence>
<dbReference type="GO" id="GO:0032259">
    <property type="term" value="P:methylation"/>
    <property type="evidence" value="ECO:0007669"/>
    <property type="project" value="UniProtKB-KW"/>
</dbReference>
<dbReference type="GO" id="GO:0007507">
    <property type="term" value="P:heart development"/>
    <property type="evidence" value="ECO:0007669"/>
    <property type="project" value="TreeGrafter"/>
</dbReference>
<dbReference type="GO" id="GO:0005634">
    <property type="term" value="C:nucleus"/>
    <property type="evidence" value="ECO:0007669"/>
    <property type="project" value="UniProtKB-SubCell"/>
</dbReference>
<evidence type="ECO:0000256" key="4">
    <source>
        <dbReference type="ARBA" id="ARBA00022603"/>
    </source>
</evidence>
<reference evidence="19" key="1">
    <citation type="submission" date="2020-10" db="EMBL/GenBank/DDBJ databases">
        <title>Chromosome-scale genome assembly of the Allis shad, Alosa alosa.</title>
        <authorList>
            <person name="Margot Z."/>
            <person name="Christophe K."/>
            <person name="Cabau C."/>
            <person name="Louis A."/>
            <person name="Berthelot C."/>
            <person name="Parey E."/>
            <person name="Roest Crollius H."/>
            <person name="Montfort J."/>
            <person name="Robinson-Rechavi M."/>
            <person name="Bucao C."/>
            <person name="Bouchez O."/>
            <person name="Gislard M."/>
            <person name="Lluch J."/>
            <person name="Milhes M."/>
            <person name="Lampietro C."/>
            <person name="Lopez Roques C."/>
            <person name="Donnadieu C."/>
            <person name="Braasch I."/>
            <person name="Desvignes T."/>
            <person name="Postlethwait J."/>
            <person name="Bobe J."/>
            <person name="Guiguen Y."/>
        </authorList>
    </citation>
    <scope>NUCLEOTIDE SEQUENCE</scope>
    <source>
        <strain evidence="19">M-15738</strain>
        <tissue evidence="19">Blood</tissue>
    </source>
</reference>
<dbReference type="InterPro" id="IPR001214">
    <property type="entry name" value="SET_dom"/>
</dbReference>
<feature type="non-terminal residue" evidence="19">
    <location>
        <position position="763"/>
    </location>
</feature>
<keyword evidence="4" id="KW-0489">Methyltransferase</keyword>
<dbReference type="Proteomes" id="UP000823561">
    <property type="component" value="Unassembled WGS sequence"/>
</dbReference>
<evidence type="ECO:0000256" key="13">
    <source>
        <dbReference type="ARBA" id="ARBA00093635"/>
    </source>
</evidence>
<evidence type="ECO:0000256" key="15">
    <source>
        <dbReference type="PROSITE-ProRule" id="PRU00134"/>
    </source>
</evidence>
<keyword evidence="6" id="KW-0949">S-adenosyl-L-methionine</keyword>
<feature type="domain" description="SET" evidence="17">
    <location>
        <begin position="175"/>
        <end position="559"/>
    </location>
</feature>
<evidence type="ECO:0000259" key="17">
    <source>
        <dbReference type="PROSITE" id="PS50280"/>
    </source>
</evidence>
<feature type="compositionally biased region" description="Polar residues" evidence="16">
    <location>
        <begin position="344"/>
        <end position="361"/>
    </location>
</feature>
<dbReference type="InterPro" id="IPR002893">
    <property type="entry name" value="Znf_MYND"/>
</dbReference>
<dbReference type="InterPro" id="IPR044421">
    <property type="entry name" value="SMYD4_SET"/>
</dbReference>
<accession>A0AAV6FCX0</accession>
<feature type="domain" description="MYND-type" evidence="18">
    <location>
        <begin position="243"/>
        <end position="282"/>
    </location>
</feature>
<dbReference type="Gene3D" id="1.25.40.10">
    <property type="entry name" value="Tetratricopeptide repeat domain"/>
    <property type="match status" value="2"/>
</dbReference>
<comment type="subcellular location">
    <subcellularLocation>
        <location evidence="2">Cytoplasm</location>
    </subcellularLocation>
    <subcellularLocation>
        <location evidence="1">Nucleus</location>
    </subcellularLocation>
</comment>
<evidence type="ECO:0000313" key="20">
    <source>
        <dbReference type="Proteomes" id="UP000823561"/>
    </source>
</evidence>
<keyword evidence="3" id="KW-0963">Cytoplasm</keyword>
<evidence type="ECO:0000256" key="1">
    <source>
        <dbReference type="ARBA" id="ARBA00004123"/>
    </source>
</evidence>
<comment type="catalytic activity">
    <reaction evidence="11">
        <text>L-lysyl-[protein] + S-adenosyl-L-methionine = N(6)-methyl-L-lysyl-[protein] + S-adenosyl-L-homocysteine + H(+)</text>
        <dbReference type="Rhea" id="RHEA:51736"/>
        <dbReference type="Rhea" id="RHEA-COMP:9752"/>
        <dbReference type="Rhea" id="RHEA-COMP:13053"/>
        <dbReference type="ChEBI" id="CHEBI:15378"/>
        <dbReference type="ChEBI" id="CHEBI:29969"/>
        <dbReference type="ChEBI" id="CHEBI:57856"/>
        <dbReference type="ChEBI" id="CHEBI:59789"/>
        <dbReference type="ChEBI" id="CHEBI:61929"/>
    </reaction>
</comment>
<dbReference type="InterPro" id="IPR011990">
    <property type="entry name" value="TPR-like_helical_dom_sf"/>
</dbReference>
<evidence type="ECO:0000256" key="12">
    <source>
        <dbReference type="ARBA" id="ARBA00093423"/>
    </source>
</evidence>
<keyword evidence="10" id="KW-0539">Nucleus</keyword>
<dbReference type="Pfam" id="PF00856">
    <property type="entry name" value="SET"/>
    <property type="match status" value="1"/>
</dbReference>
<evidence type="ECO:0000259" key="18">
    <source>
        <dbReference type="PROSITE" id="PS50865"/>
    </source>
</evidence>
<dbReference type="SUPFAM" id="SSF82199">
    <property type="entry name" value="SET domain"/>
    <property type="match status" value="1"/>
</dbReference>
<evidence type="ECO:0000256" key="7">
    <source>
        <dbReference type="ARBA" id="ARBA00022723"/>
    </source>
</evidence>
<feature type="region of interest" description="Disordered" evidence="16">
    <location>
        <begin position="314"/>
        <end position="361"/>
    </location>
</feature>
<dbReference type="EMBL" id="JADWDJ010000149">
    <property type="protein sequence ID" value="KAG5260543.1"/>
    <property type="molecule type" value="Genomic_DNA"/>
</dbReference>
<evidence type="ECO:0000256" key="6">
    <source>
        <dbReference type="ARBA" id="ARBA00022691"/>
    </source>
</evidence>
<dbReference type="Gene3D" id="2.170.270.10">
    <property type="entry name" value="SET domain"/>
    <property type="match status" value="1"/>
</dbReference>
<evidence type="ECO:0000256" key="3">
    <source>
        <dbReference type="ARBA" id="ARBA00022490"/>
    </source>
</evidence>
<dbReference type="InterPro" id="IPR052097">
    <property type="entry name" value="SET-MYND_domain_protein"/>
</dbReference>
<keyword evidence="8 15" id="KW-0863">Zinc-finger</keyword>